<accession>A0A2T5BZT8</accession>
<proteinExistence type="predicted"/>
<evidence type="ECO:0000259" key="1">
    <source>
        <dbReference type="Pfam" id="PF13521"/>
    </source>
</evidence>
<dbReference type="SUPFAM" id="SSF52540">
    <property type="entry name" value="P-loop containing nucleoside triphosphate hydrolases"/>
    <property type="match status" value="1"/>
</dbReference>
<dbReference type="InterPro" id="IPR038727">
    <property type="entry name" value="NadR/Ttd14_AAA_dom"/>
</dbReference>
<evidence type="ECO:0000313" key="3">
    <source>
        <dbReference type="Proteomes" id="UP000243525"/>
    </source>
</evidence>
<name>A0A2T5BZT8_9BACT</name>
<keyword evidence="2" id="KW-0548">Nucleotidyltransferase</keyword>
<dbReference type="PANTHER" id="PTHR37512">
    <property type="entry name" value="TRIFUNCTIONAL NAD BIOSYNTHESIS/REGULATOR PROTEIN NADR"/>
    <property type="match status" value="1"/>
</dbReference>
<dbReference type="Pfam" id="PF13521">
    <property type="entry name" value="AAA_28"/>
    <property type="match status" value="1"/>
</dbReference>
<evidence type="ECO:0000313" key="2">
    <source>
        <dbReference type="EMBL" id="PTN07805.1"/>
    </source>
</evidence>
<reference evidence="2 3" key="1">
    <citation type="submission" date="2018-04" db="EMBL/GenBank/DDBJ databases">
        <title>Genomic Encyclopedia of Archaeal and Bacterial Type Strains, Phase II (KMG-II): from individual species to whole genera.</title>
        <authorList>
            <person name="Goeker M."/>
        </authorList>
    </citation>
    <scope>NUCLEOTIDE SEQUENCE [LARGE SCALE GENOMIC DNA]</scope>
    <source>
        <strain evidence="2 3">DSM 28823</strain>
    </source>
</reference>
<organism evidence="2 3">
    <name type="scientific">Mangrovibacterium marinum</name>
    <dbReference type="NCBI Taxonomy" id="1639118"/>
    <lineage>
        <taxon>Bacteria</taxon>
        <taxon>Pseudomonadati</taxon>
        <taxon>Bacteroidota</taxon>
        <taxon>Bacteroidia</taxon>
        <taxon>Marinilabiliales</taxon>
        <taxon>Prolixibacteraceae</taxon>
        <taxon>Mangrovibacterium</taxon>
    </lineage>
</organism>
<dbReference type="PANTHER" id="PTHR37512:SF1">
    <property type="entry name" value="NADR_TTD14 AAA DOMAIN-CONTAINING PROTEIN"/>
    <property type="match status" value="1"/>
</dbReference>
<dbReference type="GO" id="GO:0016779">
    <property type="term" value="F:nucleotidyltransferase activity"/>
    <property type="evidence" value="ECO:0007669"/>
    <property type="project" value="UniProtKB-KW"/>
</dbReference>
<feature type="domain" description="NadR/Ttd14 AAA" evidence="1">
    <location>
        <begin position="5"/>
        <end position="154"/>
    </location>
</feature>
<keyword evidence="3" id="KW-1185">Reference proteome</keyword>
<dbReference type="RefSeq" id="WP_107823004.1">
    <property type="nucleotide sequence ID" value="NZ_OY782574.1"/>
</dbReference>
<keyword evidence="2" id="KW-0808">Transferase</keyword>
<dbReference type="AlphaFoldDB" id="A0A2T5BZT8"/>
<sequence>MTKIIVLTGPESTAKSTLTRELARQFGGSCFPEFARSYLEGKPSHYTYQDVEAIARGQIAQYDQALASAGDFAFLDTWLFVTKVWFDWVYRRRPQWLDQALHDRPVHLYLLCRPDIPWEPDPLRENGGEQREKLFQQYKRELQKLDLPFVEIGGEGPSRIQNAVQAIQNFNF</sequence>
<protein>
    <submittedName>
        <fullName evidence="2">NadR type nicotinamide-nucleotide adenylyltransferase</fullName>
    </submittedName>
</protein>
<gene>
    <name evidence="2" type="ORF">C8N47_11371</name>
</gene>
<dbReference type="InterPro" id="IPR052735">
    <property type="entry name" value="NAD_biosynth-regulator"/>
</dbReference>
<dbReference type="EMBL" id="QAAD01000013">
    <property type="protein sequence ID" value="PTN07805.1"/>
    <property type="molecule type" value="Genomic_DNA"/>
</dbReference>
<dbReference type="Proteomes" id="UP000243525">
    <property type="component" value="Unassembled WGS sequence"/>
</dbReference>
<dbReference type="OrthoDB" id="9151999at2"/>
<dbReference type="CDD" id="cd02019">
    <property type="entry name" value="NK"/>
    <property type="match status" value="1"/>
</dbReference>
<dbReference type="Gene3D" id="3.40.50.300">
    <property type="entry name" value="P-loop containing nucleotide triphosphate hydrolases"/>
    <property type="match status" value="1"/>
</dbReference>
<dbReference type="InterPro" id="IPR027417">
    <property type="entry name" value="P-loop_NTPase"/>
</dbReference>
<comment type="caution">
    <text evidence="2">The sequence shown here is derived from an EMBL/GenBank/DDBJ whole genome shotgun (WGS) entry which is preliminary data.</text>
</comment>